<keyword evidence="1" id="KW-0472">Membrane</keyword>
<reference evidence="2 3" key="1">
    <citation type="journal article" date="2012" name="J. Bacteriol.">
        <title>Draft Genome Sequences for Two Metal-Reducing Pelosinus fermentans Strains Isolated from a Cr(VI)-Contaminated Site and for Type Strain R7.</title>
        <authorList>
            <person name="Brown S.D."/>
            <person name="Podar M."/>
            <person name="Klingeman D.M."/>
            <person name="Johnson C.M."/>
            <person name="Yang Z.K."/>
            <person name="Utturkar S.M."/>
            <person name="Land M.L."/>
            <person name="Mosher J.J."/>
            <person name="Hurt R.A.Jr."/>
            <person name="Phelps T.J."/>
            <person name="Palumbo A.V."/>
            <person name="Arkin A.P."/>
            <person name="Hazen T.C."/>
            <person name="Elias D.A."/>
        </authorList>
    </citation>
    <scope>NUCLEOTIDE SEQUENCE [LARGE SCALE GENOMIC DNA]</scope>
    <source>
        <strain evidence="2 3">B4</strain>
    </source>
</reference>
<feature type="transmembrane region" description="Helical" evidence="1">
    <location>
        <begin position="49"/>
        <end position="71"/>
    </location>
</feature>
<sequence length="115" mass="13131">MENNRVYRSNENNVVFRRIVYYILGVFEALFAFRLIFKLLGANPESAFVSFIYTISGNFLAPFSGIFRAAVNKGIETQSVLEPTTIIAMVVYAFIGYGIVRLVKIYESSKTRRLQ</sequence>
<name>I8R9U1_9FIRM</name>
<accession>I8R9U1</accession>
<proteinExistence type="predicted"/>
<evidence type="ECO:0008006" key="4">
    <source>
        <dbReference type="Google" id="ProtNLM"/>
    </source>
</evidence>
<evidence type="ECO:0000256" key="1">
    <source>
        <dbReference type="SAM" id="Phobius"/>
    </source>
</evidence>
<evidence type="ECO:0000313" key="2">
    <source>
        <dbReference type="EMBL" id="EIW15578.1"/>
    </source>
</evidence>
<keyword evidence="3" id="KW-1185">Reference proteome</keyword>
<keyword evidence="1" id="KW-1133">Transmembrane helix</keyword>
<feature type="transmembrane region" description="Helical" evidence="1">
    <location>
        <begin position="83"/>
        <end position="103"/>
    </location>
</feature>
<keyword evidence="1" id="KW-0812">Transmembrane</keyword>
<protein>
    <recommendedName>
        <fullName evidence="4">YggT family protein</fullName>
    </recommendedName>
</protein>
<dbReference type="RefSeq" id="WP_007938173.1">
    <property type="nucleotide sequence ID" value="NZ_AKVJ01000076.1"/>
</dbReference>
<dbReference type="EMBL" id="AKVJ01000076">
    <property type="protein sequence ID" value="EIW15578.1"/>
    <property type="molecule type" value="Genomic_DNA"/>
</dbReference>
<dbReference type="Proteomes" id="UP000004324">
    <property type="component" value="Unassembled WGS sequence"/>
</dbReference>
<dbReference type="OrthoDB" id="2989901at2"/>
<gene>
    <name evidence="2" type="ORF">FB4_1267</name>
</gene>
<dbReference type="AlphaFoldDB" id="I8R9U1"/>
<feature type="transmembrane region" description="Helical" evidence="1">
    <location>
        <begin position="19"/>
        <end position="37"/>
    </location>
</feature>
<organism evidence="2 3">
    <name type="scientific">Pelosinus fermentans B4</name>
    <dbReference type="NCBI Taxonomy" id="1149862"/>
    <lineage>
        <taxon>Bacteria</taxon>
        <taxon>Bacillati</taxon>
        <taxon>Bacillota</taxon>
        <taxon>Negativicutes</taxon>
        <taxon>Selenomonadales</taxon>
        <taxon>Sporomusaceae</taxon>
        <taxon>Pelosinus</taxon>
    </lineage>
</organism>
<evidence type="ECO:0000313" key="3">
    <source>
        <dbReference type="Proteomes" id="UP000004324"/>
    </source>
</evidence>
<comment type="caution">
    <text evidence="2">The sequence shown here is derived from an EMBL/GenBank/DDBJ whole genome shotgun (WGS) entry which is preliminary data.</text>
</comment>